<dbReference type="InterPro" id="IPR003594">
    <property type="entry name" value="HATPase_dom"/>
</dbReference>
<keyword evidence="5" id="KW-0547">Nucleotide-binding</keyword>
<keyword evidence="7" id="KW-0067">ATP-binding</keyword>
<dbReference type="PANTHER" id="PTHR24421:SF10">
    <property type="entry name" value="NITRATE_NITRITE SENSOR PROTEIN NARQ"/>
    <property type="match status" value="1"/>
</dbReference>
<dbReference type="GO" id="GO:0046983">
    <property type="term" value="F:protein dimerization activity"/>
    <property type="evidence" value="ECO:0007669"/>
    <property type="project" value="InterPro"/>
</dbReference>
<dbReference type="InterPro" id="IPR050482">
    <property type="entry name" value="Sensor_HK_TwoCompSys"/>
</dbReference>
<dbReference type="SUPFAM" id="SSF55874">
    <property type="entry name" value="ATPase domain of HSP90 chaperone/DNA topoisomerase II/histidine kinase"/>
    <property type="match status" value="1"/>
</dbReference>
<evidence type="ECO:0000259" key="11">
    <source>
        <dbReference type="PROSITE" id="PS50109"/>
    </source>
</evidence>
<evidence type="ECO:0000256" key="1">
    <source>
        <dbReference type="ARBA" id="ARBA00000085"/>
    </source>
</evidence>
<keyword evidence="13" id="KW-1185">Reference proteome</keyword>
<dbReference type="EC" id="2.7.13.3" evidence="2"/>
<comment type="catalytic activity">
    <reaction evidence="1">
        <text>ATP + protein L-histidine = ADP + protein N-phospho-L-histidine.</text>
        <dbReference type="EC" id="2.7.13.3"/>
    </reaction>
</comment>
<dbReference type="GO" id="GO:0005524">
    <property type="term" value="F:ATP binding"/>
    <property type="evidence" value="ECO:0007669"/>
    <property type="project" value="UniProtKB-KW"/>
</dbReference>
<proteinExistence type="predicted"/>
<keyword evidence="4" id="KW-0808">Transferase</keyword>
<dbReference type="InterPro" id="IPR036890">
    <property type="entry name" value="HATPase_C_sf"/>
</dbReference>
<comment type="caution">
    <text evidence="12">The sequence shown here is derived from an EMBL/GenBank/DDBJ whole genome shotgun (WGS) entry which is preliminary data.</text>
</comment>
<evidence type="ECO:0000313" key="13">
    <source>
        <dbReference type="Proteomes" id="UP000295620"/>
    </source>
</evidence>
<dbReference type="SMART" id="SM00387">
    <property type="entry name" value="HATPase_c"/>
    <property type="match status" value="1"/>
</dbReference>
<dbReference type="InterPro" id="IPR005467">
    <property type="entry name" value="His_kinase_dom"/>
</dbReference>
<organism evidence="12 13">
    <name type="scientific">Pedobacter metabolipauper</name>
    <dbReference type="NCBI Taxonomy" id="425513"/>
    <lineage>
        <taxon>Bacteria</taxon>
        <taxon>Pseudomonadati</taxon>
        <taxon>Bacteroidota</taxon>
        <taxon>Sphingobacteriia</taxon>
        <taxon>Sphingobacteriales</taxon>
        <taxon>Sphingobacteriaceae</taxon>
        <taxon>Pedobacter</taxon>
    </lineage>
</organism>
<dbReference type="PROSITE" id="PS50109">
    <property type="entry name" value="HIS_KIN"/>
    <property type="match status" value="1"/>
</dbReference>
<dbReference type="GO" id="GO:0016020">
    <property type="term" value="C:membrane"/>
    <property type="evidence" value="ECO:0007669"/>
    <property type="project" value="InterPro"/>
</dbReference>
<evidence type="ECO:0000256" key="4">
    <source>
        <dbReference type="ARBA" id="ARBA00022679"/>
    </source>
</evidence>
<feature type="coiled-coil region" evidence="9">
    <location>
        <begin position="37"/>
        <end position="73"/>
    </location>
</feature>
<dbReference type="Gene3D" id="3.30.565.10">
    <property type="entry name" value="Histidine kinase-like ATPase, C-terminal domain"/>
    <property type="match status" value="1"/>
</dbReference>
<keyword evidence="10" id="KW-0812">Transmembrane</keyword>
<name>A0A4V3D1I7_9SPHI</name>
<accession>A0A4V3D1I7</accession>
<dbReference type="CDD" id="cd16917">
    <property type="entry name" value="HATPase_UhpB-NarQ-NarX-like"/>
    <property type="match status" value="1"/>
</dbReference>
<dbReference type="GO" id="GO:0000155">
    <property type="term" value="F:phosphorelay sensor kinase activity"/>
    <property type="evidence" value="ECO:0007669"/>
    <property type="project" value="InterPro"/>
</dbReference>
<keyword evidence="10" id="KW-0472">Membrane</keyword>
<dbReference type="Pfam" id="PF02518">
    <property type="entry name" value="HATPase_c"/>
    <property type="match status" value="1"/>
</dbReference>
<dbReference type="Proteomes" id="UP000295620">
    <property type="component" value="Unassembled WGS sequence"/>
</dbReference>
<sequence length="267" mass="30056">MEEADKEIIIAIVIATTVILILSVFTVLFFMIFVRKKKILNKKRDELAENYEKQLLQTKLEIQEQTLNNISREIHDNIGQVLSFVKLSLGTAAKLNTEDKQLKIEESVNLVSEVINDLRDLSKSLSFEKIKKEGLNKAIADEVGRINRSGIIETTLTVNGTPYGFNAQNDLIIYRIFQEIINNSLKHAESNTLIINLNYSFNLFTLTVSDNGKGFDASNLNSEGSGLLNMRQRAELINAVIEVNSRPGKGCKTILVMEINPEKLELN</sequence>
<dbReference type="InterPro" id="IPR011712">
    <property type="entry name" value="Sig_transdc_His_kin_sub3_dim/P"/>
</dbReference>
<keyword evidence="3" id="KW-0597">Phosphoprotein</keyword>
<keyword evidence="10" id="KW-1133">Transmembrane helix</keyword>
<feature type="domain" description="Histidine kinase" evidence="11">
    <location>
        <begin position="69"/>
        <end position="261"/>
    </location>
</feature>
<reference evidence="12 13" key="1">
    <citation type="submission" date="2019-03" db="EMBL/GenBank/DDBJ databases">
        <title>Genomic Encyclopedia of Archaeal and Bacterial Type Strains, Phase II (KMG-II): from individual species to whole genera.</title>
        <authorList>
            <person name="Goeker M."/>
        </authorList>
    </citation>
    <scope>NUCLEOTIDE SEQUENCE [LARGE SCALE GENOMIC DNA]</scope>
    <source>
        <strain evidence="12 13">DSM 19035</strain>
    </source>
</reference>
<evidence type="ECO:0000256" key="8">
    <source>
        <dbReference type="ARBA" id="ARBA00023012"/>
    </source>
</evidence>
<dbReference type="Gene3D" id="1.20.5.1930">
    <property type="match status" value="1"/>
</dbReference>
<keyword evidence="6" id="KW-0418">Kinase</keyword>
<feature type="transmembrane region" description="Helical" evidence="10">
    <location>
        <begin position="12"/>
        <end position="34"/>
    </location>
</feature>
<evidence type="ECO:0000256" key="7">
    <source>
        <dbReference type="ARBA" id="ARBA00022840"/>
    </source>
</evidence>
<gene>
    <name evidence="12" type="ORF">ATK78_0491</name>
</gene>
<evidence type="ECO:0000256" key="9">
    <source>
        <dbReference type="SAM" id="Coils"/>
    </source>
</evidence>
<dbReference type="EMBL" id="SNYC01000003">
    <property type="protein sequence ID" value="TDQ11373.1"/>
    <property type="molecule type" value="Genomic_DNA"/>
</dbReference>
<evidence type="ECO:0000256" key="5">
    <source>
        <dbReference type="ARBA" id="ARBA00022741"/>
    </source>
</evidence>
<evidence type="ECO:0000313" key="12">
    <source>
        <dbReference type="EMBL" id="TDQ11373.1"/>
    </source>
</evidence>
<keyword evidence="9" id="KW-0175">Coiled coil</keyword>
<evidence type="ECO:0000256" key="6">
    <source>
        <dbReference type="ARBA" id="ARBA00022777"/>
    </source>
</evidence>
<evidence type="ECO:0000256" key="10">
    <source>
        <dbReference type="SAM" id="Phobius"/>
    </source>
</evidence>
<evidence type="ECO:0000256" key="2">
    <source>
        <dbReference type="ARBA" id="ARBA00012438"/>
    </source>
</evidence>
<dbReference type="Pfam" id="PF07730">
    <property type="entry name" value="HisKA_3"/>
    <property type="match status" value="1"/>
</dbReference>
<dbReference type="AlphaFoldDB" id="A0A4V3D1I7"/>
<protein>
    <recommendedName>
        <fullName evidence="2">histidine kinase</fullName>
        <ecNumber evidence="2">2.7.13.3</ecNumber>
    </recommendedName>
</protein>
<dbReference type="RefSeq" id="WP_133574452.1">
    <property type="nucleotide sequence ID" value="NZ_SNYC01000003.1"/>
</dbReference>
<dbReference type="OrthoDB" id="5401121at2"/>
<dbReference type="PANTHER" id="PTHR24421">
    <property type="entry name" value="NITRATE/NITRITE SENSOR PROTEIN NARX-RELATED"/>
    <property type="match status" value="1"/>
</dbReference>
<keyword evidence="8" id="KW-0902">Two-component regulatory system</keyword>
<evidence type="ECO:0000256" key="3">
    <source>
        <dbReference type="ARBA" id="ARBA00022553"/>
    </source>
</evidence>